<dbReference type="RefSeq" id="WP_203895754.1">
    <property type="nucleotide sequence ID" value="NZ_BOOH01000075.1"/>
</dbReference>
<proteinExistence type="predicted"/>
<keyword evidence="4" id="KW-1185">Reference proteome</keyword>
<comment type="caution">
    <text evidence="3">The sequence shown here is derived from an EMBL/GenBank/DDBJ whole genome shotgun (WGS) entry which is preliminary data.</text>
</comment>
<dbReference type="GO" id="GO:0022857">
    <property type="term" value="F:transmembrane transporter activity"/>
    <property type="evidence" value="ECO:0007669"/>
    <property type="project" value="InterPro"/>
</dbReference>
<gene>
    <name evidence="3" type="ORF">Plo01_77870</name>
</gene>
<evidence type="ECO:0000259" key="2">
    <source>
        <dbReference type="Pfam" id="PF04069"/>
    </source>
</evidence>
<organism evidence="3 4">
    <name type="scientific">Planobispora longispora</name>
    <dbReference type="NCBI Taxonomy" id="28887"/>
    <lineage>
        <taxon>Bacteria</taxon>
        <taxon>Bacillati</taxon>
        <taxon>Actinomycetota</taxon>
        <taxon>Actinomycetes</taxon>
        <taxon>Streptosporangiales</taxon>
        <taxon>Streptosporangiaceae</taxon>
        <taxon>Planobispora</taxon>
    </lineage>
</organism>
<protein>
    <submittedName>
        <fullName evidence="3">Glycine/betaine-binding protein</fullName>
    </submittedName>
</protein>
<keyword evidence="1" id="KW-0732">Signal</keyword>
<sequence length="316" mass="35953">MRRFLGTVALVCVLLGATTAVLAESSSREDERPLVRIGLHSWVGYRANAEVVRHLLENRLGYRVELVPVDEEHGWKALAAGTLDALVENWGHEDLAAVHVHERATVVDGGPTGNTGTIGWYVPEYLVEQYPGITDWRNLNRYAHLFATPQSAGRGRLLAASPSYVTRDQALISNLGLNYVLEFAGSEDAEIDQVRKLYAQRKPVLFYFYEPQWLTWRLRFRKIELPAHRPGCDADEATVACDYPVYRLNKLFSRAFADGDSPAYRMLRNFRWTDADQATVAAWMAGDRMSPEKAARRWVQAHQDVWREWMSGVHRP</sequence>
<reference evidence="3 4" key="1">
    <citation type="submission" date="2021-01" db="EMBL/GenBank/DDBJ databases">
        <title>Whole genome shotgun sequence of Planobispora longispora NBRC 13918.</title>
        <authorList>
            <person name="Komaki H."/>
            <person name="Tamura T."/>
        </authorList>
    </citation>
    <scope>NUCLEOTIDE SEQUENCE [LARGE SCALE GENOMIC DNA]</scope>
    <source>
        <strain evidence="3 4">NBRC 13918</strain>
    </source>
</reference>
<dbReference type="Gene3D" id="3.40.190.10">
    <property type="entry name" value="Periplasmic binding protein-like II"/>
    <property type="match status" value="1"/>
</dbReference>
<dbReference type="Gene3D" id="3.40.190.100">
    <property type="entry name" value="Glycine betaine-binding periplasmic protein, domain 2"/>
    <property type="match status" value="1"/>
</dbReference>
<dbReference type="GO" id="GO:0043190">
    <property type="term" value="C:ATP-binding cassette (ABC) transporter complex"/>
    <property type="evidence" value="ECO:0007669"/>
    <property type="project" value="InterPro"/>
</dbReference>
<feature type="signal peptide" evidence="1">
    <location>
        <begin position="1"/>
        <end position="23"/>
    </location>
</feature>
<name>A0A8J3S0E1_9ACTN</name>
<dbReference type="CDD" id="cd13643">
    <property type="entry name" value="PBP2_BCP_2"/>
    <property type="match status" value="1"/>
</dbReference>
<dbReference type="Proteomes" id="UP000616724">
    <property type="component" value="Unassembled WGS sequence"/>
</dbReference>
<accession>A0A8J3S0E1</accession>
<dbReference type="Pfam" id="PF04069">
    <property type="entry name" value="OpuAC"/>
    <property type="match status" value="1"/>
</dbReference>
<feature type="domain" description="ABC-type glycine betaine transport system substrate-binding" evidence="2">
    <location>
        <begin position="35"/>
        <end position="300"/>
    </location>
</feature>
<dbReference type="InterPro" id="IPR007210">
    <property type="entry name" value="ABC_Gly_betaine_transp_sub-bd"/>
</dbReference>
<dbReference type="AlphaFoldDB" id="A0A8J3S0E1"/>
<dbReference type="SUPFAM" id="SSF53850">
    <property type="entry name" value="Periplasmic binding protein-like II"/>
    <property type="match status" value="1"/>
</dbReference>
<feature type="chain" id="PRO_5035153521" evidence="1">
    <location>
        <begin position="24"/>
        <end position="316"/>
    </location>
</feature>
<dbReference type="EMBL" id="BOOH01000075">
    <property type="protein sequence ID" value="GIH81358.1"/>
    <property type="molecule type" value="Genomic_DNA"/>
</dbReference>
<evidence type="ECO:0000313" key="4">
    <source>
        <dbReference type="Proteomes" id="UP000616724"/>
    </source>
</evidence>
<evidence type="ECO:0000256" key="1">
    <source>
        <dbReference type="SAM" id="SignalP"/>
    </source>
</evidence>
<evidence type="ECO:0000313" key="3">
    <source>
        <dbReference type="EMBL" id="GIH81358.1"/>
    </source>
</evidence>